<dbReference type="InterPro" id="IPR053175">
    <property type="entry name" value="DHMBA_Reg_Transcription_Factor"/>
</dbReference>
<proteinExistence type="predicted"/>
<keyword evidence="2" id="KW-1185">Reference proteome</keyword>
<organism evidence="1 2">
    <name type="scientific">Fusarium acutatum</name>
    <dbReference type="NCBI Taxonomy" id="78861"/>
    <lineage>
        <taxon>Eukaryota</taxon>
        <taxon>Fungi</taxon>
        <taxon>Dikarya</taxon>
        <taxon>Ascomycota</taxon>
        <taxon>Pezizomycotina</taxon>
        <taxon>Sordariomycetes</taxon>
        <taxon>Hypocreomycetidae</taxon>
        <taxon>Hypocreales</taxon>
        <taxon>Nectriaceae</taxon>
        <taxon>Fusarium</taxon>
        <taxon>Fusarium fujikuroi species complex</taxon>
    </lineage>
</organism>
<dbReference type="AlphaFoldDB" id="A0A8H4K7Q4"/>
<protein>
    <submittedName>
        <fullName evidence="1">C6 zinc finger</fullName>
    </submittedName>
</protein>
<gene>
    <name evidence="1" type="ORF">FACUT_723</name>
</gene>
<accession>A0A8H4K7Q4</accession>
<name>A0A8H4K7Q4_9HYPO</name>
<dbReference type="EMBL" id="JAADJF010000016">
    <property type="protein sequence ID" value="KAF4444328.1"/>
    <property type="molecule type" value="Genomic_DNA"/>
</dbReference>
<dbReference type="PANTHER" id="PTHR38791">
    <property type="entry name" value="ZN(II)2CYS6 TRANSCRIPTION FACTOR (EUROFUNG)-RELATED-RELATED"/>
    <property type="match status" value="1"/>
</dbReference>
<evidence type="ECO:0000313" key="1">
    <source>
        <dbReference type="EMBL" id="KAF4444328.1"/>
    </source>
</evidence>
<comment type="caution">
    <text evidence="1">The sequence shown here is derived from an EMBL/GenBank/DDBJ whole genome shotgun (WGS) entry which is preliminary data.</text>
</comment>
<sequence>METSFVKYGTPYPPLLPSKEDIAICHFYHSTVENLSIHDPTLSLQEQLPRLHAACRQNSALHLALEAVSLVASAKIIPQATQLGLKRYLKAVQALRESMQSEEQSSDYQALYGVLLLCGYETMTGHLSMPSAWGTHVDGALALLKLHETHVHSPFSRSMHFFVQKNVVMSQMQICQPVDEIFTQGLPSSCQDPEIHLLSIAAGIPRLQHQSIDLTQLGANDLERIVYDANTLDFRLSTWAKGLPTAWSYATALNINSDARSEYAPQSVHRYAHFYTARVWNFYRVSQLILLSIQLRASSILSSSLDTSKTRKRMAALVDDICATVPYLLGNNLCKMNLQFVTNHRKPAVYLLTSDSTVKRAGNVQTGKFSLVWPLYIACSASEVPQGQKDWIRKQLQDLAQDGVPIAQTVCNMESQILLGRPEAFRFDCV</sequence>
<dbReference type="Proteomes" id="UP000536711">
    <property type="component" value="Unassembled WGS sequence"/>
</dbReference>
<dbReference type="OrthoDB" id="4220372at2759"/>
<evidence type="ECO:0000313" key="2">
    <source>
        <dbReference type="Proteomes" id="UP000536711"/>
    </source>
</evidence>
<reference evidence="1 2" key="1">
    <citation type="submission" date="2020-01" db="EMBL/GenBank/DDBJ databases">
        <title>Identification and distribution of gene clusters putatively required for synthesis of sphingolipid metabolism inhibitors in phylogenetically diverse species of the filamentous fungus Fusarium.</title>
        <authorList>
            <person name="Kim H.-S."/>
            <person name="Busman M."/>
            <person name="Brown D.W."/>
            <person name="Divon H."/>
            <person name="Uhlig S."/>
            <person name="Proctor R.H."/>
        </authorList>
    </citation>
    <scope>NUCLEOTIDE SEQUENCE [LARGE SCALE GENOMIC DNA]</scope>
    <source>
        <strain evidence="1 2">NRRL 13308</strain>
    </source>
</reference>
<dbReference type="PANTHER" id="PTHR38791:SF13">
    <property type="entry name" value="ZN(2)-C6 FUNGAL-TYPE DOMAIN-CONTAINING PROTEIN"/>
    <property type="match status" value="1"/>
</dbReference>